<comment type="caution">
    <text evidence="4">The sequence shown here is derived from an EMBL/GenBank/DDBJ whole genome shotgun (WGS) entry which is preliminary data.</text>
</comment>
<dbReference type="SUPFAM" id="SSF141868">
    <property type="entry name" value="EAL domain-like"/>
    <property type="match status" value="1"/>
</dbReference>
<dbReference type="SUPFAM" id="SSF55073">
    <property type="entry name" value="Nucleotide cyclase"/>
    <property type="match status" value="1"/>
</dbReference>
<dbReference type="PANTHER" id="PTHR44757:SF2">
    <property type="entry name" value="BIOFILM ARCHITECTURE MAINTENANCE PROTEIN MBAA"/>
    <property type="match status" value="1"/>
</dbReference>
<dbReference type="PROSITE" id="PS50887">
    <property type="entry name" value="GGDEF"/>
    <property type="match status" value="1"/>
</dbReference>
<feature type="transmembrane region" description="Helical" evidence="1">
    <location>
        <begin position="46"/>
        <end position="64"/>
    </location>
</feature>
<keyword evidence="1" id="KW-1133">Transmembrane helix</keyword>
<feature type="domain" description="EAL" evidence="2">
    <location>
        <begin position="418"/>
        <end position="674"/>
    </location>
</feature>
<dbReference type="PROSITE" id="PS50883">
    <property type="entry name" value="EAL"/>
    <property type="match status" value="1"/>
</dbReference>
<organism evidence="4 5">
    <name type="scientific">Catellatospora chokoriensis</name>
    <dbReference type="NCBI Taxonomy" id="310353"/>
    <lineage>
        <taxon>Bacteria</taxon>
        <taxon>Bacillati</taxon>
        <taxon>Actinomycetota</taxon>
        <taxon>Actinomycetes</taxon>
        <taxon>Micromonosporales</taxon>
        <taxon>Micromonosporaceae</taxon>
        <taxon>Catellatospora</taxon>
    </lineage>
</organism>
<dbReference type="AlphaFoldDB" id="A0A8J3K9P9"/>
<sequence length="707" mass="75622">MTPLAVSGLPLIRRPATVPVVLTLTGAVLAILTLAQIPLAMEKVPFWVMATLALAAATVTYLPATGKATGAVISPSLVFTFAILLCWELGPAIAIQALAVAVIAVRARQPWRDAVLSAARYAVAFGAAYVVLLVGEPDPFHSVAAADLVNDTLAVAGAALVFVLVYGWTIVVTQRRAPHPAGRAQPQESLRERLMNMRDPVVHLGALTMLSPVLAVAGHVSLGFVPLVIMPLYAVERMARLSTERQRAALTDPLTGLGNRASLQSAYTEALAEPLRHGQGPTLLLLDLDGFKYVNDSLGHETGDQLLTAVAERLRTGLPAGALVARLGGDEFGVLLDEADTDRALLAAQRISAAVNGPVRLSGLEVEVTAAVGVAVSPQHGEDFATLMRHADIAMYEAKRDNVCVAVYRPGTDRHPQRLALLDQVRHAIVTEDRDRIAVHYQPQADLASGRIVGVEALLRWTDPTGRPVSPATVISVIEHTPVMHQLTDRIIDDAVAQAGRWRAAGLDLRTSVNVSIRDLFRDDLVERLRNRLAEHRVPARMVQLEITESALMADPARAMRTIDQLRDLGVGLALDDFGTGFSSLQHLRMIPLDEIKIDRSFVSGMTSDQHDSAIVSSVIALAGTLGLRTVAEGIEDPQTRRQLRSAGCSLMQGYLLSPAVPADRIPDLVADAAATSSAAMADLAEQHELPVAGAPVHYPEQAGARW</sequence>
<feature type="transmembrane region" description="Helical" evidence="1">
    <location>
        <begin position="154"/>
        <end position="173"/>
    </location>
</feature>
<feature type="transmembrane region" description="Helical" evidence="1">
    <location>
        <begin position="76"/>
        <end position="103"/>
    </location>
</feature>
<dbReference type="SMART" id="SM00267">
    <property type="entry name" value="GGDEF"/>
    <property type="match status" value="1"/>
</dbReference>
<evidence type="ECO:0000313" key="4">
    <source>
        <dbReference type="EMBL" id="GIF93225.1"/>
    </source>
</evidence>
<evidence type="ECO:0000256" key="1">
    <source>
        <dbReference type="SAM" id="Phobius"/>
    </source>
</evidence>
<dbReference type="Pfam" id="PF00563">
    <property type="entry name" value="EAL"/>
    <property type="match status" value="1"/>
</dbReference>
<dbReference type="CDD" id="cd01949">
    <property type="entry name" value="GGDEF"/>
    <property type="match status" value="1"/>
</dbReference>
<keyword evidence="1" id="KW-0812">Transmembrane</keyword>
<reference evidence="4 5" key="1">
    <citation type="submission" date="2021-01" db="EMBL/GenBank/DDBJ databases">
        <title>Whole genome shotgun sequence of Catellatospora chokoriensis NBRC 107358.</title>
        <authorList>
            <person name="Komaki H."/>
            <person name="Tamura T."/>
        </authorList>
    </citation>
    <scope>NUCLEOTIDE SEQUENCE [LARGE SCALE GENOMIC DNA]</scope>
    <source>
        <strain evidence="4 5">NBRC 107358</strain>
    </source>
</reference>
<dbReference type="Gene3D" id="3.20.20.450">
    <property type="entry name" value="EAL domain"/>
    <property type="match status" value="1"/>
</dbReference>
<accession>A0A8J3K9P9</accession>
<feature type="transmembrane region" description="Helical" evidence="1">
    <location>
        <begin position="20"/>
        <end position="39"/>
    </location>
</feature>
<dbReference type="InterPro" id="IPR000160">
    <property type="entry name" value="GGDEF_dom"/>
</dbReference>
<evidence type="ECO:0000313" key="5">
    <source>
        <dbReference type="Proteomes" id="UP000619293"/>
    </source>
</evidence>
<dbReference type="InterPro" id="IPR043128">
    <property type="entry name" value="Rev_trsase/Diguanyl_cyclase"/>
</dbReference>
<dbReference type="NCBIfam" id="TIGR00254">
    <property type="entry name" value="GGDEF"/>
    <property type="match status" value="1"/>
</dbReference>
<evidence type="ECO:0000259" key="2">
    <source>
        <dbReference type="PROSITE" id="PS50883"/>
    </source>
</evidence>
<dbReference type="PANTHER" id="PTHR44757">
    <property type="entry name" value="DIGUANYLATE CYCLASE DGCP"/>
    <property type="match status" value="1"/>
</dbReference>
<keyword evidence="1" id="KW-0472">Membrane</keyword>
<dbReference type="Pfam" id="PF00990">
    <property type="entry name" value="GGDEF"/>
    <property type="match status" value="1"/>
</dbReference>
<name>A0A8J3K9P9_9ACTN</name>
<dbReference type="CDD" id="cd01948">
    <property type="entry name" value="EAL"/>
    <property type="match status" value="1"/>
</dbReference>
<dbReference type="InterPro" id="IPR052155">
    <property type="entry name" value="Biofilm_reg_signaling"/>
</dbReference>
<protein>
    <submittedName>
        <fullName evidence="4">GGDEF-domain containing protein</fullName>
    </submittedName>
</protein>
<proteinExistence type="predicted"/>
<dbReference type="Proteomes" id="UP000619293">
    <property type="component" value="Unassembled WGS sequence"/>
</dbReference>
<feature type="transmembrane region" description="Helical" evidence="1">
    <location>
        <begin position="115"/>
        <end position="134"/>
    </location>
</feature>
<dbReference type="SMART" id="SM00052">
    <property type="entry name" value="EAL"/>
    <property type="match status" value="1"/>
</dbReference>
<dbReference type="Gene3D" id="3.30.70.270">
    <property type="match status" value="1"/>
</dbReference>
<dbReference type="InterPro" id="IPR035919">
    <property type="entry name" value="EAL_sf"/>
</dbReference>
<dbReference type="InterPro" id="IPR029787">
    <property type="entry name" value="Nucleotide_cyclase"/>
</dbReference>
<feature type="domain" description="GGDEF" evidence="3">
    <location>
        <begin position="279"/>
        <end position="410"/>
    </location>
</feature>
<keyword evidence="5" id="KW-1185">Reference proteome</keyword>
<dbReference type="EMBL" id="BONG01000058">
    <property type="protein sequence ID" value="GIF93225.1"/>
    <property type="molecule type" value="Genomic_DNA"/>
</dbReference>
<gene>
    <name evidence="4" type="ORF">Cch02nite_66690</name>
</gene>
<dbReference type="InterPro" id="IPR001633">
    <property type="entry name" value="EAL_dom"/>
</dbReference>
<feature type="transmembrane region" description="Helical" evidence="1">
    <location>
        <begin position="201"/>
        <end position="234"/>
    </location>
</feature>
<evidence type="ECO:0000259" key="3">
    <source>
        <dbReference type="PROSITE" id="PS50887"/>
    </source>
</evidence>